<dbReference type="AlphaFoldDB" id="A0A3D8P2G4"/>
<dbReference type="GO" id="GO:0019154">
    <property type="term" value="F:glycolate dehydrogenase activity"/>
    <property type="evidence" value="ECO:0007669"/>
    <property type="project" value="UniProtKB-EC"/>
</dbReference>
<dbReference type="PROSITE" id="PS00198">
    <property type="entry name" value="4FE4S_FER_1"/>
    <property type="match status" value="2"/>
</dbReference>
<evidence type="ECO:0000256" key="2">
    <source>
        <dbReference type="ARBA" id="ARBA00022723"/>
    </source>
</evidence>
<dbReference type="OrthoDB" id="5241828at2"/>
<dbReference type="Pfam" id="PF13183">
    <property type="entry name" value="Fer4_8"/>
    <property type="match status" value="1"/>
</dbReference>
<comment type="function">
    <text evidence="6">Component of a complex that catalyzes the oxidation of glycolate to glyoxylate.</text>
</comment>
<evidence type="ECO:0000256" key="1">
    <source>
        <dbReference type="ARBA" id="ARBA00022485"/>
    </source>
</evidence>
<keyword evidence="1 6" id="KW-0004">4Fe-4S</keyword>
<organism evidence="8 9">
    <name type="scientific">Ammonifex thiophilus</name>
    <dbReference type="NCBI Taxonomy" id="444093"/>
    <lineage>
        <taxon>Bacteria</taxon>
        <taxon>Bacillati</taxon>
        <taxon>Bacillota</taxon>
        <taxon>Clostridia</taxon>
        <taxon>Thermoanaerobacterales</taxon>
        <taxon>Thermoanaerobacteraceae</taxon>
        <taxon>Ammonifex</taxon>
    </lineage>
</organism>
<reference evidence="8 9" key="1">
    <citation type="submission" date="2018-08" db="EMBL/GenBank/DDBJ databases">
        <title>Form III RuBisCO-mediated autotrophy in Thermodesulfobium bacteria.</title>
        <authorList>
            <person name="Toshchakov S.V."/>
            <person name="Kublanov I.V."/>
            <person name="Frolov E."/>
            <person name="Bonch-Osmolovskaya E.A."/>
            <person name="Tourova T.P."/>
            <person name="Chernych N.A."/>
            <person name="Lebedinsky A.V."/>
        </authorList>
    </citation>
    <scope>NUCLEOTIDE SEQUENCE [LARGE SCALE GENOMIC DNA]</scope>
    <source>
        <strain evidence="8 9">SR</strain>
    </source>
</reference>
<dbReference type="EC" id="1.1.99.14" evidence="6"/>
<dbReference type="InterPro" id="IPR009051">
    <property type="entry name" value="Helical_ferredxn"/>
</dbReference>
<evidence type="ECO:0000256" key="5">
    <source>
        <dbReference type="ARBA" id="ARBA00023014"/>
    </source>
</evidence>
<keyword evidence="4 6" id="KW-0408">Iron</keyword>
<dbReference type="GO" id="GO:0046872">
    <property type="term" value="F:metal ion binding"/>
    <property type="evidence" value="ECO:0007669"/>
    <property type="project" value="UniProtKB-UniRule"/>
</dbReference>
<comment type="catalytic activity">
    <reaction evidence="6">
        <text>(R)-lactate + A = pyruvate + AH2</text>
        <dbReference type="Rhea" id="RHEA:15089"/>
        <dbReference type="ChEBI" id="CHEBI:13193"/>
        <dbReference type="ChEBI" id="CHEBI:15361"/>
        <dbReference type="ChEBI" id="CHEBI:16004"/>
        <dbReference type="ChEBI" id="CHEBI:17499"/>
    </reaction>
</comment>
<keyword evidence="9" id="KW-1185">Reference proteome</keyword>
<keyword evidence="2 6" id="KW-0479">Metal-binding</keyword>
<dbReference type="SUPFAM" id="SSF46548">
    <property type="entry name" value="alpha-helical ferredoxin"/>
    <property type="match status" value="1"/>
</dbReference>
<dbReference type="PANTHER" id="PTHR32479:SF20">
    <property type="entry name" value="GLYCOLATE OXIDASE IRON-SULFUR SUBUNIT"/>
    <property type="match status" value="1"/>
</dbReference>
<dbReference type="InterPro" id="IPR017896">
    <property type="entry name" value="4Fe4S_Fe-S-bd"/>
</dbReference>
<dbReference type="InterPro" id="IPR017900">
    <property type="entry name" value="4Fe4S_Fe_S_CS"/>
</dbReference>
<name>A0A3D8P2G4_9THEO</name>
<comment type="cofactor">
    <cofactor evidence="6">
        <name>[4Fe-4S] cluster</name>
        <dbReference type="ChEBI" id="CHEBI:49883"/>
    </cofactor>
    <text evidence="6">Binds 2 [4Fe-4S] clusters.</text>
</comment>
<dbReference type="Proteomes" id="UP000256329">
    <property type="component" value="Unassembled WGS sequence"/>
</dbReference>
<evidence type="ECO:0000256" key="4">
    <source>
        <dbReference type="ARBA" id="ARBA00023004"/>
    </source>
</evidence>
<feature type="domain" description="4Fe-4S ferredoxin-type" evidence="7">
    <location>
        <begin position="6"/>
        <end position="38"/>
    </location>
</feature>
<sequence>MNPLNGLGAVEEEIIRCMKCGNCQAVCPIYQELKLESSVARGKIRLAEALFKGEILATPALSERFDLCLTCLACESICPSGVKVSDIILATRRELARRKGLPWIKRALFSTLQHPRILRRGAKIAARLQDLVFRRLDSDKMQPRFPLGLERRRIFPALAPQSLLEQVEEKYSVPKPLARVALFAGCLTNYVFPGVGLATLYLLRQHRVEVVVPRSQHCCGSPLIYGGAADVVKEMARSHVALFSGFKVDAILTLCGTCGEAFHHFYPRLLQDAPGYGEKAEELAQKTMDIARFLYQLPLDRNLLKPLELTATYHQPCHLGRGLGVVQEPIELIKSVPGVRYVPLQNPARCCGNAGSFSLTHYPLSYSILTHKLKDIAATGAEVVLTGCPACRMQLLDGLSQERMPQKVWHTVELLARACGFSK</sequence>
<dbReference type="Pfam" id="PF02754">
    <property type="entry name" value="CCG"/>
    <property type="match status" value="2"/>
</dbReference>
<evidence type="ECO:0000313" key="9">
    <source>
        <dbReference type="Proteomes" id="UP000256329"/>
    </source>
</evidence>
<dbReference type="GO" id="GO:0051539">
    <property type="term" value="F:4 iron, 4 sulfur cluster binding"/>
    <property type="evidence" value="ECO:0007669"/>
    <property type="project" value="UniProtKB-UniRule"/>
</dbReference>
<accession>A0A3D8P2G4</accession>
<evidence type="ECO:0000256" key="3">
    <source>
        <dbReference type="ARBA" id="ARBA00022737"/>
    </source>
</evidence>
<dbReference type="Gene3D" id="1.10.1060.10">
    <property type="entry name" value="Alpha-helical ferredoxin"/>
    <property type="match status" value="1"/>
</dbReference>
<keyword evidence="5 6" id="KW-0411">Iron-sulfur</keyword>
<dbReference type="InterPro" id="IPR004017">
    <property type="entry name" value="Cys_rich_dom"/>
</dbReference>
<dbReference type="PANTHER" id="PTHR32479">
    <property type="entry name" value="GLYCOLATE OXIDASE IRON-SULFUR SUBUNIT"/>
    <property type="match status" value="1"/>
</dbReference>
<dbReference type="EMBL" id="QSLN01000010">
    <property type="protein sequence ID" value="RDV82448.1"/>
    <property type="molecule type" value="Genomic_DNA"/>
</dbReference>
<dbReference type="RefSeq" id="WP_115792891.1">
    <property type="nucleotide sequence ID" value="NZ_QSLN01000010.1"/>
</dbReference>
<dbReference type="InterPro" id="IPR012257">
    <property type="entry name" value="Glc_ox_4Fe-4S"/>
</dbReference>
<evidence type="ECO:0000256" key="6">
    <source>
        <dbReference type="PIRNR" id="PIRNR000139"/>
    </source>
</evidence>
<dbReference type="PROSITE" id="PS51379">
    <property type="entry name" value="4FE4S_FER_2"/>
    <property type="match status" value="2"/>
</dbReference>
<comment type="catalytic activity">
    <reaction evidence="6">
        <text>glycolate + A = glyoxylate + AH2</text>
        <dbReference type="Rhea" id="RHEA:21264"/>
        <dbReference type="ChEBI" id="CHEBI:13193"/>
        <dbReference type="ChEBI" id="CHEBI:17499"/>
        <dbReference type="ChEBI" id="CHEBI:29805"/>
        <dbReference type="ChEBI" id="CHEBI:36655"/>
        <dbReference type="EC" id="1.1.99.14"/>
    </reaction>
</comment>
<evidence type="ECO:0000259" key="7">
    <source>
        <dbReference type="PROSITE" id="PS51379"/>
    </source>
</evidence>
<gene>
    <name evidence="8" type="ORF">DXX99_07555</name>
</gene>
<keyword evidence="6" id="KW-0813">Transport</keyword>
<dbReference type="PIRSF" id="PIRSF000139">
    <property type="entry name" value="Glc_ox_4Fe-4S"/>
    <property type="match status" value="1"/>
</dbReference>
<keyword evidence="3" id="KW-0677">Repeat</keyword>
<protein>
    <recommendedName>
        <fullName evidence="6">Glycolate oxidase iron-sulfur subunit</fullName>
        <ecNumber evidence="6">1.1.99.14</ecNumber>
    </recommendedName>
</protein>
<feature type="domain" description="4Fe-4S ferredoxin-type" evidence="7">
    <location>
        <begin position="57"/>
        <end position="88"/>
    </location>
</feature>
<evidence type="ECO:0000313" key="8">
    <source>
        <dbReference type="EMBL" id="RDV82448.1"/>
    </source>
</evidence>
<proteinExistence type="predicted"/>
<keyword evidence="6" id="KW-0249">Electron transport</keyword>
<comment type="caution">
    <text evidence="8">The sequence shown here is derived from an EMBL/GenBank/DDBJ whole genome shotgun (WGS) entry which is preliminary data.</text>
</comment>